<proteinExistence type="predicted"/>
<dbReference type="Proteomes" id="UP000318733">
    <property type="component" value="Unassembled WGS sequence"/>
</dbReference>
<keyword evidence="1" id="KW-0812">Transmembrane</keyword>
<reference evidence="2 3" key="1">
    <citation type="submission" date="2019-07" db="EMBL/GenBank/DDBJ databases">
        <authorList>
            <person name="Huq M.A."/>
        </authorList>
    </citation>
    <scope>NUCLEOTIDE SEQUENCE [LARGE SCALE GENOMIC DNA]</scope>
    <source>
        <strain evidence="2 3">MAH-19</strain>
    </source>
</reference>
<dbReference type="AlphaFoldDB" id="A0A556MG37"/>
<dbReference type="EMBL" id="VLPK01000004">
    <property type="protein sequence ID" value="TSJ38887.1"/>
    <property type="molecule type" value="Genomic_DNA"/>
</dbReference>
<keyword evidence="1" id="KW-1133">Transmembrane helix</keyword>
<evidence type="ECO:0000256" key="1">
    <source>
        <dbReference type="SAM" id="Phobius"/>
    </source>
</evidence>
<gene>
    <name evidence="2" type="ORF">FO440_20520</name>
</gene>
<keyword evidence="3" id="KW-1185">Reference proteome</keyword>
<keyword evidence="1" id="KW-0472">Membrane</keyword>
<organism evidence="2 3">
    <name type="scientific">Mucilaginibacter corticis</name>
    <dbReference type="NCBI Taxonomy" id="2597670"/>
    <lineage>
        <taxon>Bacteria</taxon>
        <taxon>Pseudomonadati</taxon>
        <taxon>Bacteroidota</taxon>
        <taxon>Sphingobacteriia</taxon>
        <taxon>Sphingobacteriales</taxon>
        <taxon>Sphingobacteriaceae</taxon>
        <taxon>Mucilaginibacter</taxon>
    </lineage>
</organism>
<dbReference type="OrthoDB" id="1164756at2"/>
<sequence>MKKPTPFDFLLDYLPATVVIKPAIGMYYIYFEGKIVLIFRKVNKNPQHNGIWIASKREDHAGLKAEIPAVTDFEFGKDEAFEPNWLQLKDGHEDFEEAAIALCELVTRRDKRIGKETKKAALLTNYRINS</sequence>
<dbReference type="RefSeq" id="WP_144250168.1">
    <property type="nucleotide sequence ID" value="NZ_VLPK01000004.1"/>
</dbReference>
<evidence type="ECO:0000313" key="2">
    <source>
        <dbReference type="EMBL" id="TSJ38887.1"/>
    </source>
</evidence>
<protein>
    <submittedName>
        <fullName evidence="2">Uncharacterized protein</fullName>
    </submittedName>
</protein>
<feature type="transmembrane region" description="Helical" evidence="1">
    <location>
        <begin position="13"/>
        <end position="31"/>
    </location>
</feature>
<evidence type="ECO:0000313" key="3">
    <source>
        <dbReference type="Proteomes" id="UP000318733"/>
    </source>
</evidence>
<comment type="caution">
    <text evidence="2">The sequence shown here is derived from an EMBL/GenBank/DDBJ whole genome shotgun (WGS) entry which is preliminary data.</text>
</comment>
<name>A0A556MG37_9SPHI</name>
<accession>A0A556MG37</accession>